<organism evidence="1 2">
    <name type="scientific">Trichonephila inaurata madagascariensis</name>
    <dbReference type="NCBI Taxonomy" id="2747483"/>
    <lineage>
        <taxon>Eukaryota</taxon>
        <taxon>Metazoa</taxon>
        <taxon>Ecdysozoa</taxon>
        <taxon>Arthropoda</taxon>
        <taxon>Chelicerata</taxon>
        <taxon>Arachnida</taxon>
        <taxon>Araneae</taxon>
        <taxon>Araneomorphae</taxon>
        <taxon>Entelegynae</taxon>
        <taxon>Araneoidea</taxon>
        <taxon>Nephilidae</taxon>
        <taxon>Trichonephila</taxon>
        <taxon>Trichonephila inaurata</taxon>
    </lineage>
</organism>
<name>A0A8X6XS50_9ARAC</name>
<gene>
    <name evidence="1" type="ORF">TNIN_355331</name>
</gene>
<dbReference type="AlphaFoldDB" id="A0A8X6XS50"/>
<accession>A0A8X6XS50</accession>
<proteinExistence type="predicted"/>
<evidence type="ECO:0000313" key="2">
    <source>
        <dbReference type="Proteomes" id="UP000886998"/>
    </source>
</evidence>
<reference evidence="1" key="1">
    <citation type="submission" date="2020-08" db="EMBL/GenBank/DDBJ databases">
        <title>Multicomponent nature underlies the extraordinary mechanical properties of spider dragline silk.</title>
        <authorList>
            <person name="Kono N."/>
            <person name="Nakamura H."/>
            <person name="Mori M."/>
            <person name="Yoshida Y."/>
            <person name="Ohtoshi R."/>
            <person name="Malay A.D."/>
            <person name="Moran D.A.P."/>
            <person name="Tomita M."/>
            <person name="Numata K."/>
            <person name="Arakawa K."/>
        </authorList>
    </citation>
    <scope>NUCLEOTIDE SEQUENCE</scope>
</reference>
<keyword evidence="2" id="KW-1185">Reference proteome</keyword>
<protein>
    <submittedName>
        <fullName evidence="1">Uncharacterized protein</fullName>
    </submittedName>
</protein>
<sequence length="102" mass="11869">MRIESLGLNGCVMKKYENGICLFTVRIRPSSAAPKERCCSLSTGLVNQNWLTGGISYKMDKMMLPKLKLVYIDGEESLNDDKNSEELRFTRFYWYLDKFVRL</sequence>
<comment type="caution">
    <text evidence="1">The sequence shown here is derived from an EMBL/GenBank/DDBJ whole genome shotgun (WGS) entry which is preliminary data.</text>
</comment>
<evidence type="ECO:0000313" key="1">
    <source>
        <dbReference type="EMBL" id="GFY57644.1"/>
    </source>
</evidence>
<dbReference type="Proteomes" id="UP000886998">
    <property type="component" value="Unassembled WGS sequence"/>
</dbReference>
<dbReference type="EMBL" id="BMAV01011635">
    <property type="protein sequence ID" value="GFY57644.1"/>
    <property type="molecule type" value="Genomic_DNA"/>
</dbReference>